<evidence type="ECO:0000313" key="2">
    <source>
        <dbReference type="EMBL" id="KZV58022.1"/>
    </source>
</evidence>
<feature type="compositionally biased region" description="Basic residues" evidence="1">
    <location>
        <begin position="95"/>
        <end position="106"/>
    </location>
</feature>
<reference evidence="2 3" key="1">
    <citation type="journal article" date="2015" name="Proc. Natl. Acad. Sci. U.S.A.">
        <title>The resurrection genome of Boea hygrometrica: A blueprint for survival of dehydration.</title>
        <authorList>
            <person name="Xiao L."/>
            <person name="Yang G."/>
            <person name="Zhang L."/>
            <person name="Yang X."/>
            <person name="Zhao S."/>
            <person name="Ji Z."/>
            <person name="Zhou Q."/>
            <person name="Hu M."/>
            <person name="Wang Y."/>
            <person name="Chen M."/>
            <person name="Xu Y."/>
            <person name="Jin H."/>
            <person name="Xiao X."/>
            <person name="Hu G."/>
            <person name="Bao F."/>
            <person name="Hu Y."/>
            <person name="Wan P."/>
            <person name="Li L."/>
            <person name="Deng X."/>
            <person name="Kuang T."/>
            <person name="Xiang C."/>
            <person name="Zhu J.K."/>
            <person name="Oliver M.J."/>
            <person name="He Y."/>
        </authorList>
    </citation>
    <scope>NUCLEOTIDE SEQUENCE [LARGE SCALE GENOMIC DNA]</scope>
    <source>
        <strain evidence="3">cv. XS01</strain>
    </source>
</reference>
<feature type="compositionally biased region" description="Polar residues" evidence="1">
    <location>
        <begin position="107"/>
        <end position="126"/>
    </location>
</feature>
<dbReference type="AlphaFoldDB" id="A0A2Z7DES0"/>
<evidence type="ECO:0000313" key="3">
    <source>
        <dbReference type="Proteomes" id="UP000250235"/>
    </source>
</evidence>
<dbReference type="Proteomes" id="UP000250235">
    <property type="component" value="Unassembled WGS sequence"/>
</dbReference>
<accession>A0A2Z7DES0</accession>
<name>A0A2Z7DES0_9LAMI</name>
<sequence length="188" mass="20864">MQTSSYAQISSELQIKTCTKKRSEHLIRLGYADQLATKNNLGFSTQLTVVKKIGQDGQLSLQGSKQLITINSAYGGSKQLRTVNSSYGGQNSSGRSKKEKQLRLTKGRTSQAQGRETTYAQKGKTTSDSLDCETHITETTYDSTAYEPSLQKQLTTQQLTNQDYRNSLQLNRTTPINVRTLALFLDSP</sequence>
<evidence type="ECO:0000256" key="1">
    <source>
        <dbReference type="SAM" id="MobiDB-lite"/>
    </source>
</evidence>
<proteinExistence type="predicted"/>
<feature type="region of interest" description="Disordered" evidence="1">
    <location>
        <begin position="84"/>
        <end position="126"/>
    </location>
</feature>
<gene>
    <name evidence="2" type="ORF">F511_20426</name>
</gene>
<dbReference type="EMBL" id="KQ986938">
    <property type="protein sequence ID" value="KZV58022.1"/>
    <property type="molecule type" value="Genomic_DNA"/>
</dbReference>
<keyword evidence="3" id="KW-1185">Reference proteome</keyword>
<organism evidence="2 3">
    <name type="scientific">Dorcoceras hygrometricum</name>
    <dbReference type="NCBI Taxonomy" id="472368"/>
    <lineage>
        <taxon>Eukaryota</taxon>
        <taxon>Viridiplantae</taxon>
        <taxon>Streptophyta</taxon>
        <taxon>Embryophyta</taxon>
        <taxon>Tracheophyta</taxon>
        <taxon>Spermatophyta</taxon>
        <taxon>Magnoliopsida</taxon>
        <taxon>eudicotyledons</taxon>
        <taxon>Gunneridae</taxon>
        <taxon>Pentapetalae</taxon>
        <taxon>asterids</taxon>
        <taxon>lamiids</taxon>
        <taxon>Lamiales</taxon>
        <taxon>Gesneriaceae</taxon>
        <taxon>Didymocarpoideae</taxon>
        <taxon>Trichosporeae</taxon>
        <taxon>Loxocarpinae</taxon>
        <taxon>Dorcoceras</taxon>
    </lineage>
</organism>
<protein>
    <submittedName>
        <fullName evidence="2">Uncharacterized protein</fullName>
    </submittedName>
</protein>
<feature type="compositionally biased region" description="Polar residues" evidence="1">
    <location>
        <begin position="84"/>
        <end position="94"/>
    </location>
</feature>